<dbReference type="EMBL" id="JAGQLN010000002">
    <property type="protein sequence ID" value="MCA9376401.1"/>
    <property type="molecule type" value="Genomic_DNA"/>
</dbReference>
<sequence length="241" mass="26956">MKKQKKTRNNSTKKKRIFTLRTTDLWKIYNEGDDNEVNALRGVSIEIEKGEVVAIMGESGSGKTTLLNCASGIDIPTRGDVFIAGKNIANMKDSVRTKYRAEKMGFVFQTFNLIPVLSSLENVELPLLITRREPKSSRIRAKELLDLVGLGDRLDHKPSELSGGQRQRVTIARALVNEPEVIWADEPTGNLDTKTADQIMELLMEINRKMGTTIVMVTHSNQIAKFAQRKILMDSGAIVSR</sequence>
<proteinExistence type="inferred from homology"/>
<name>A0A955I1R4_9BACT</name>
<dbReference type="Proteomes" id="UP000741282">
    <property type="component" value="Unassembled WGS sequence"/>
</dbReference>
<dbReference type="Pfam" id="PF00005">
    <property type="entry name" value="ABC_tran"/>
    <property type="match status" value="1"/>
</dbReference>
<dbReference type="PROSITE" id="PS00211">
    <property type="entry name" value="ABC_TRANSPORTER_1"/>
    <property type="match status" value="1"/>
</dbReference>
<dbReference type="CDD" id="cd03255">
    <property type="entry name" value="ABC_MJ0796_LolCDE_FtsE"/>
    <property type="match status" value="1"/>
</dbReference>
<keyword evidence="2" id="KW-0813">Transport</keyword>
<dbReference type="GO" id="GO:0016887">
    <property type="term" value="F:ATP hydrolysis activity"/>
    <property type="evidence" value="ECO:0007669"/>
    <property type="project" value="InterPro"/>
</dbReference>
<evidence type="ECO:0000259" key="5">
    <source>
        <dbReference type="PROSITE" id="PS50893"/>
    </source>
</evidence>
<dbReference type="InterPro" id="IPR003439">
    <property type="entry name" value="ABC_transporter-like_ATP-bd"/>
</dbReference>
<gene>
    <name evidence="6" type="ORF">KC685_00590</name>
</gene>
<evidence type="ECO:0000256" key="3">
    <source>
        <dbReference type="ARBA" id="ARBA00022741"/>
    </source>
</evidence>
<reference evidence="6" key="2">
    <citation type="journal article" date="2021" name="Microbiome">
        <title>Successional dynamics and alternative stable states in a saline activated sludge microbial community over 9 years.</title>
        <authorList>
            <person name="Wang Y."/>
            <person name="Ye J."/>
            <person name="Ju F."/>
            <person name="Liu L."/>
            <person name="Boyd J.A."/>
            <person name="Deng Y."/>
            <person name="Parks D.H."/>
            <person name="Jiang X."/>
            <person name="Yin X."/>
            <person name="Woodcroft B.J."/>
            <person name="Tyson G.W."/>
            <person name="Hugenholtz P."/>
            <person name="Polz M.F."/>
            <person name="Zhang T."/>
        </authorList>
    </citation>
    <scope>NUCLEOTIDE SEQUENCE</scope>
    <source>
        <strain evidence="6">HKST-UBA17</strain>
    </source>
</reference>
<dbReference type="SUPFAM" id="SSF52540">
    <property type="entry name" value="P-loop containing nucleoside triphosphate hydrolases"/>
    <property type="match status" value="1"/>
</dbReference>
<dbReference type="GO" id="GO:0098796">
    <property type="term" value="C:membrane protein complex"/>
    <property type="evidence" value="ECO:0007669"/>
    <property type="project" value="UniProtKB-ARBA"/>
</dbReference>
<feature type="domain" description="ABC transporter" evidence="5">
    <location>
        <begin position="20"/>
        <end position="241"/>
    </location>
</feature>
<evidence type="ECO:0000256" key="1">
    <source>
        <dbReference type="ARBA" id="ARBA00005417"/>
    </source>
</evidence>
<dbReference type="FunFam" id="3.40.50.300:FF:000032">
    <property type="entry name" value="Export ABC transporter ATP-binding protein"/>
    <property type="match status" value="1"/>
</dbReference>
<evidence type="ECO:0000313" key="6">
    <source>
        <dbReference type="EMBL" id="MCA9376401.1"/>
    </source>
</evidence>
<evidence type="ECO:0000256" key="4">
    <source>
        <dbReference type="ARBA" id="ARBA00022840"/>
    </source>
</evidence>
<dbReference type="InterPro" id="IPR027417">
    <property type="entry name" value="P-loop_NTPase"/>
</dbReference>
<evidence type="ECO:0000313" key="7">
    <source>
        <dbReference type="Proteomes" id="UP000741282"/>
    </source>
</evidence>
<organism evidence="6 7">
    <name type="scientific">Candidatus Dojkabacteria bacterium</name>
    <dbReference type="NCBI Taxonomy" id="2099670"/>
    <lineage>
        <taxon>Bacteria</taxon>
        <taxon>Candidatus Dojkabacteria</taxon>
    </lineage>
</organism>
<dbReference type="PROSITE" id="PS50893">
    <property type="entry name" value="ABC_TRANSPORTER_2"/>
    <property type="match status" value="1"/>
</dbReference>
<dbReference type="PANTHER" id="PTHR42798">
    <property type="entry name" value="LIPOPROTEIN-RELEASING SYSTEM ATP-BINDING PROTEIN LOLD"/>
    <property type="match status" value="1"/>
</dbReference>
<dbReference type="SMART" id="SM00382">
    <property type="entry name" value="AAA"/>
    <property type="match status" value="1"/>
</dbReference>
<dbReference type="InterPro" id="IPR017871">
    <property type="entry name" value="ABC_transporter-like_CS"/>
</dbReference>
<dbReference type="GO" id="GO:0022857">
    <property type="term" value="F:transmembrane transporter activity"/>
    <property type="evidence" value="ECO:0007669"/>
    <property type="project" value="UniProtKB-ARBA"/>
</dbReference>
<dbReference type="GO" id="GO:0005524">
    <property type="term" value="F:ATP binding"/>
    <property type="evidence" value="ECO:0007669"/>
    <property type="project" value="UniProtKB-KW"/>
</dbReference>
<protein>
    <submittedName>
        <fullName evidence="6">ABC transporter ATP-binding protein</fullName>
    </submittedName>
</protein>
<comment type="similarity">
    <text evidence="1">Belongs to the ABC transporter superfamily.</text>
</comment>
<evidence type="ECO:0000256" key="2">
    <source>
        <dbReference type="ARBA" id="ARBA00022448"/>
    </source>
</evidence>
<dbReference type="Gene3D" id="3.40.50.300">
    <property type="entry name" value="P-loop containing nucleotide triphosphate hydrolases"/>
    <property type="match status" value="1"/>
</dbReference>
<dbReference type="InterPro" id="IPR003593">
    <property type="entry name" value="AAA+_ATPase"/>
</dbReference>
<comment type="caution">
    <text evidence="6">The sequence shown here is derived from an EMBL/GenBank/DDBJ whole genome shotgun (WGS) entry which is preliminary data.</text>
</comment>
<dbReference type="InterPro" id="IPR017911">
    <property type="entry name" value="MacB-like_ATP-bd"/>
</dbReference>
<dbReference type="AlphaFoldDB" id="A0A955I1R4"/>
<keyword evidence="3" id="KW-0547">Nucleotide-binding</keyword>
<dbReference type="PANTHER" id="PTHR42798:SF2">
    <property type="entry name" value="ABC TRANSPORTER ATP-BINDING PROTEIN MG467-RELATED"/>
    <property type="match status" value="1"/>
</dbReference>
<reference evidence="6" key="1">
    <citation type="submission" date="2020-04" db="EMBL/GenBank/DDBJ databases">
        <authorList>
            <person name="Zhang T."/>
        </authorList>
    </citation>
    <scope>NUCLEOTIDE SEQUENCE</scope>
    <source>
        <strain evidence="6">HKST-UBA17</strain>
    </source>
</reference>
<keyword evidence="4 6" id="KW-0067">ATP-binding</keyword>
<accession>A0A955I1R4</accession>